<dbReference type="Pfam" id="PF01966">
    <property type="entry name" value="HD"/>
    <property type="match status" value="1"/>
</dbReference>
<dbReference type="AlphaFoldDB" id="A0A7C5KAZ0"/>
<comment type="caution">
    <text evidence="2">The sequence shown here is derived from an EMBL/GenBank/DDBJ whole genome shotgun (WGS) entry which is preliminary data.</text>
</comment>
<dbReference type="CDD" id="cd00077">
    <property type="entry name" value="HDc"/>
    <property type="match status" value="1"/>
</dbReference>
<protein>
    <submittedName>
        <fullName evidence="2">HDIG domain-containing protein</fullName>
    </submittedName>
</protein>
<accession>A0A7C5KAZ0</accession>
<feature type="domain" description="HD" evidence="1">
    <location>
        <begin position="21"/>
        <end position="107"/>
    </location>
</feature>
<dbReference type="Gene3D" id="1.10.3210.10">
    <property type="entry name" value="Hypothetical protein af1432"/>
    <property type="match status" value="1"/>
</dbReference>
<dbReference type="PANTHER" id="PTHR38659:SF1">
    <property type="entry name" value="METAL DEPENDENT PHOSPHOHYDROLASE"/>
    <property type="match status" value="1"/>
</dbReference>
<dbReference type="InterPro" id="IPR006674">
    <property type="entry name" value="HD_domain"/>
</dbReference>
<evidence type="ECO:0000259" key="1">
    <source>
        <dbReference type="Pfam" id="PF01966"/>
    </source>
</evidence>
<dbReference type="InterPro" id="IPR003607">
    <property type="entry name" value="HD/PDEase_dom"/>
</dbReference>
<name>A0A7C5KAZ0_9BACT</name>
<proteinExistence type="predicted"/>
<evidence type="ECO:0000313" key="2">
    <source>
        <dbReference type="EMBL" id="HHI65344.1"/>
    </source>
</evidence>
<gene>
    <name evidence="2" type="ORF">ENL70_02190</name>
</gene>
<dbReference type="EMBL" id="DRUY01000076">
    <property type="protein sequence ID" value="HHI65344.1"/>
    <property type="molecule type" value="Genomic_DNA"/>
</dbReference>
<reference evidence="2" key="1">
    <citation type="journal article" date="2020" name="mSystems">
        <title>Genome- and Community-Level Interaction Insights into Carbon Utilization and Element Cycling Functions of Hydrothermarchaeota in Hydrothermal Sediment.</title>
        <authorList>
            <person name="Zhou Z."/>
            <person name="Liu Y."/>
            <person name="Xu W."/>
            <person name="Pan J."/>
            <person name="Luo Z.H."/>
            <person name="Li M."/>
        </authorList>
    </citation>
    <scope>NUCLEOTIDE SEQUENCE [LARGE SCALE GENOMIC DNA]</scope>
    <source>
        <strain evidence="2">SpSt-1019</strain>
    </source>
</reference>
<dbReference type="InterPro" id="IPR006675">
    <property type="entry name" value="HDIG_dom"/>
</dbReference>
<dbReference type="SUPFAM" id="SSF109604">
    <property type="entry name" value="HD-domain/PDEase-like"/>
    <property type="match status" value="1"/>
</dbReference>
<dbReference type="PANTHER" id="PTHR38659">
    <property type="entry name" value="METAL-DEPENDENT PHOSPHOHYDROLASE"/>
    <property type="match status" value="1"/>
</dbReference>
<sequence>MNSRDKNIELLKKYLKKDYMIKHSIAVEAIMEAIALRFGKDVDLYRTAGLMHDIDYEITEKDPKNHAIVGAKILKENGFEEDICNIVLAHRKDKLEDIESFDEAAIVCSDAISGLIVASALIHPDKKLSSINADFICRRFNEKGFARGASREKILICKYLPLELEEFAEISHAGMLKYAKELGL</sequence>
<organism evidence="2">
    <name type="scientific">Thermodesulfobium narugense</name>
    <dbReference type="NCBI Taxonomy" id="184064"/>
    <lineage>
        <taxon>Bacteria</taxon>
        <taxon>Pseudomonadati</taxon>
        <taxon>Thermodesulfobiota</taxon>
        <taxon>Thermodesulfobiia</taxon>
        <taxon>Thermodesulfobiales</taxon>
        <taxon>Thermodesulfobiaceae</taxon>
        <taxon>Thermodesulfobium</taxon>
    </lineage>
</organism>
<dbReference type="NCBIfam" id="TIGR00277">
    <property type="entry name" value="HDIG"/>
    <property type="match status" value="1"/>
</dbReference>